<organism evidence="8 9">
    <name type="scientific">Mycena chlorophos</name>
    <name type="common">Agaric fungus</name>
    <name type="synonym">Agaricus chlorophos</name>
    <dbReference type="NCBI Taxonomy" id="658473"/>
    <lineage>
        <taxon>Eukaryota</taxon>
        <taxon>Fungi</taxon>
        <taxon>Dikarya</taxon>
        <taxon>Basidiomycota</taxon>
        <taxon>Agaricomycotina</taxon>
        <taxon>Agaricomycetes</taxon>
        <taxon>Agaricomycetidae</taxon>
        <taxon>Agaricales</taxon>
        <taxon>Marasmiineae</taxon>
        <taxon>Mycenaceae</taxon>
        <taxon>Mycena</taxon>
    </lineage>
</organism>
<gene>
    <name evidence="8" type="ORF">MCHLO_15883</name>
</gene>
<feature type="transmembrane region" description="Helical" evidence="6">
    <location>
        <begin position="436"/>
        <end position="458"/>
    </location>
</feature>
<feature type="transmembrane region" description="Helical" evidence="6">
    <location>
        <begin position="327"/>
        <end position="345"/>
    </location>
</feature>
<dbReference type="Pfam" id="PF07690">
    <property type="entry name" value="MFS_1"/>
    <property type="match status" value="1"/>
</dbReference>
<evidence type="ECO:0000313" key="8">
    <source>
        <dbReference type="EMBL" id="GAT59622.1"/>
    </source>
</evidence>
<reference evidence="8" key="1">
    <citation type="submission" date="2014-09" db="EMBL/GenBank/DDBJ databases">
        <title>Genome sequence of the luminous mushroom Mycena chlorophos for searching fungal bioluminescence genes.</title>
        <authorList>
            <person name="Tanaka Y."/>
            <person name="Kasuga D."/>
            <person name="Oba Y."/>
            <person name="Hase S."/>
            <person name="Sato K."/>
            <person name="Oba Y."/>
            <person name="Sakakibara Y."/>
        </authorList>
    </citation>
    <scope>NUCLEOTIDE SEQUENCE</scope>
</reference>
<feature type="transmembrane region" description="Helical" evidence="6">
    <location>
        <begin position="97"/>
        <end position="114"/>
    </location>
</feature>
<dbReference type="Proteomes" id="UP000815677">
    <property type="component" value="Unassembled WGS sequence"/>
</dbReference>
<name>A0ABQ0M8Q6_MYCCL</name>
<keyword evidence="3 6" id="KW-0812">Transmembrane</keyword>
<feature type="transmembrane region" description="Helical" evidence="6">
    <location>
        <begin position="292"/>
        <end position="315"/>
    </location>
</feature>
<evidence type="ECO:0000313" key="9">
    <source>
        <dbReference type="Proteomes" id="UP000815677"/>
    </source>
</evidence>
<dbReference type="EMBL" id="DF849890">
    <property type="protein sequence ID" value="GAT59622.1"/>
    <property type="molecule type" value="Genomic_DNA"/>
</dbReference>
<evidence type="ECO:0000256" key="6">
    <source>
        <dbReference type="SAM" id="Phobius"/>
    </source>
</evidence>
<keyword evidence="9" id="KW-1185">Reference proteome</keyword>
<evidence type="ECO:0000256" key="3">
    <source>
        <dbReference type="ARBA" id="ARBA00022692"/>
    </source>
</evidence>
<evidence type="ECO:0000259" key="7">
    <source>
        <dbReference type="PROSITE" id="PS50850"/>
    </source>
</evidence>
<keyword evidence="5 6" id="KW-0472">Membrane</keyword>
<evidence type="ECO:0000256" key="4">
    <source>
        <dbReference type="ARBA" id="ARBA00022989"/>
    </source>
</evidence>
<dbReference type="InterPro" id="IPR011701">
    <property type="entry name" value="MFS"/>
</dbReference>
<dbReference type="PANTHER" id="PTHR23504">
    <property type="entry name" value="MAJOR FACILITATOR SUPERFAMILY DOMAIN-CONTAINING PROTEIN 10"/>
    <property type="match status" value="1"/>
</dbReference>
<feature type="transmembrane region" description="Helical" evidence="6">
    <location>
        <begin position="259"/>
        <end position="280"/>
    </location>
</feature>
<evidence type="ECO:0000256" key="5">
    <source>
        <dbReference type="ARBA" id="ARBA00023136"/>
    </source>
</evidence>
<dbReference type="InterPro" id="IPR020846">
    <property type="entry name" value="MFS_dom"/>
</dbReference>
<evidence type="ECO:0000256" key="2">
    <source>
        <dbReference type="ARBA" id="ARBA00022448"/>
    </source>
</evidence>
<dbReference type="PANTHER" id="PTHR23504:SF15">
    <property type="entry name" value="MAJOR FACILITATOR SUPERFAMILY (MFS) PROFILE DOMAIN-CONTAINING PROTEIN"/>
    <property type="match status" value="1"/>
</dbReference>
<feature type="domain" description="Major facilitator superfamily (MFS) profile" evidence="7">
    <location>
        <begin position="25"/>
        <end position="462"/>
    </location>
</feature>
<dbReference type="InterPro" id="IPR036259">
    <property type="entry name" value="MFS_trans_sf"/>
</dbReference>
<proteinExistence type="predicted"/>
<dbReference type="CDD" id="cd17330">
    <property type="entry name" value="MFS_SLC46_TetA_like"/>
    <property type="match status" value="1"/>
</dbReference>
<feature type="transmembrane region" description="Helical" evidence="6">
    <location>
        <begin position="120"/>
        <end position="143"/>
    </location>
</feature>
<keyword evidence="2" id="KW-0813">Transport</keyword>
<accession>A0ABQ0M8Q6</accession>
<protein>
    <recommendedName>
        <fullName evidence="7">Major facilitator superfamily (MFS) profile domain-containing protein</fullName>
    </recommendedName>
</protein>
<dbReference type="SUPFAM" id="SSF103473">
    <property type="entry name" value="MFS general substrate transporter"/>
    <property type="match status" value="1"/>
</dbReference>
<comment type="subcellular location">
    <subcellularLocation>
        <location evidence="1">Membrane</location>
        <topology evidence="1">Multi-pass membrane protein</topology>
    </subcellularLocation>
</comment>
<dbReference type="Gene3D" id="1.20.1250.20">
    <property type="entry name" value="MFS general substrate transporter like domains"/>
    <property type="match status" value="1"/>
</dbReference>
<feature type="transmembrane region" description="Helical" evidence="6">
    <location>
        <begin position="197"/>
        <end position="219"/>
    </location>
</feature>
<dbReference type="PROSITE" id="PS50850">
    <property type="entry name" value="MFS"/>
    <property type="match status" value="1"/>
</dbReference>
<keyword evidence="4 6" id="KW-1133">Transmembrane helix</keyword>
<evidence type="ECO:0000256" key="1">
    <source>
        <dbReference type="ARBA" id="ARBA00004141"/>
    </source>
</evidence>
<sequence length="473" mass="51587">MTSESTPLLESQKQVETEVPLPKAQLFALWVSRLADPISYTQIFPYINQFLLVLNVTDDVSKVGLYSGLVESTFAITQTLTSYSWARLSDRIGRRPIILFGASGLACVTLLLGFCQSFAQIIAVRAVAGFLAGNLAVFHAILAEITHESNQAVAYPLYSSSWPLGAVVGPLIGGSLSNLGTHYPDVWGFEFLIKYPYFMPNFVCTILVLLGLSLSYTFLEETLPSKRRGTVVHAAPASPYGVRDLLAIPRMRAVTASSFMLGFIGAAFDVVFVLFCYTPIERGGLSFSVDQIGIALALNGIILALFQLFLMPVLLRRIRAPILYNHCMRLWPLTFFLTPFLNFILRAGYHPDTGFINPHARVLLWLALTVVLVVSRVASLAFGANMILVRDSAPHSALGAANGLAQGAMGGSRCFSPAFVSTAFTLSMDNNTLGGFPIWVVVMLGVCVVGCYFSEIMVAMSLTEKDKFVEETD</sequence>
<feature type="transmembrane region" description="Helical" evidence="6">
    <location>
        <begin position="365"/>
        <end position="388"/>
    </location>
</feature>